<dbReference type="RefSeq" id="WP_051883077.1">
    <property type="nucleotide sequence ID" value="NZ_APNK01000004.1"/>
</dbReference>
<reference evidence="1 2" key="1">
    <citation type="submission" date="2013-03" db="EMBL/GenBank/DDBJ databases">
        <title>Salinisphaera hydrothermalis C41B8 Genome Sequencing.</title>
        <authorList>
            <person name="Li C."/>
            <person name="Lai Q."/>
            <person name="Shao Z."/>
        </authorList>
    </citation>
    <scope>NUCLEOTIDE SEQUENCE [LARGE SCALE GENOMIC DNA]</scope>
    <source>
        <strain evidence="1 2">C41B8</strain>
    </source>
</reference>
<dbReference type="EMBL" id="APNK01000004">
    <property type="protein sequence ID" value="KEZ78497.1"/>
    <property type="molecule type" value="Genomic_DNA"/>
</dbReference>
<organism evidence="1 2">
    <name type="scientific">Salinisphaera hydrothermalis (strain C41B8)</name>
    <dbReference type="NCBI Taxonomy" id="1304275"/>
    <lineage>
        <taxon>Bacteria</taxon>
        <taxon>Pseudomonadati</taxon>
        <taxon>Pseudomonadota</taxon>
        <taxon>Gammaproteobacteria</taxon>
        <taxon>Salinisphaerales</taxon>
        <taxon>Salinisphaeraceae</taxon>
        <taxon>Salinisphaera</taxon>
    </lineage>
</organism>
<proteinExistence type="predicted"/>
<name>A0A084IP63_SALHC</name>
<gene>
    <name evidence="1" type="ORF">C41B8_04676</name>
</gene>
<accession>A0A084IP63</accession>
<dbReference type="STRING" id="1304275.C41B8_04676"/>
<comment type="caution">
    <text evidence="1">The sequence shown here is derived from an EMBL/GenBank/DDBJ whole genome shotgun (WGS) entry which is preliminary data.</text>
</comment>
<dbReference type="Proteomes" id="UP000028302">
    <property type="component" value="Unassembled WGS sequence"/>
</dbReference>
<dbReference type="eggNOG" id="COG1597">
    <property type="taxonomic scope" value="Bacteria"/>
</dbReference>
<dbReference type="GO" id="GO:0016024">
    <property type="term" value="P:CDP-diacylglycerol biosynthetic process"/>
    <property type="evidence" value="ECO:0007669"/>
    <property type="project" value="UniProtKB-UniPathway"/>
</dbReference>
<dbReference type="OrthoDB" id="7340718at2"/>
<dbReference type="UniPathway" id="UPA00557">
    <property type="reaction ID" value="UER00614"/>
</dbReference>
<sequence>MQHVHDDPAARQAIAGPCDTDQAAALAPLIEAVRRRHRHAVRAIVYYGSCLRSGDPTAGLVDFYVIVDRYQAAHASTVAAAANRLLPPNVYYLECATDTVTLRCKYAVITLDDLQRGVAHGRLSSLWGRFAQPVAIVYAANQHIRDTVRACCGQAVITLLNQSLPAIESPMLPAEAFGAALTLSYGGELRTESGERGLSIAEHDRPEYARRLHAARPYLTFATEQHSDGRMAWFPDTAQRQRALRAWRLRAPAGHAVSVLRLAKACFTFDNAIDYAAWKLERHTGVAIEVTPRLRRHPLIYAWPVLWRLYRDGVLR</sequence>
<evidence type="ECO:0000313" key="2">
    <source>
        <dbReference type="Proteomes" id="UP000028302"/>
    </source>
</evidence>
<dbReference type="GO" id="GO:0016301">
    <property type="term" value="F:kinase activity"/>
    <property type="evidence" value="ECO:0007669"/>
    <property type="project" value="UniProtKB-KW"/>
</dbReference>
<keyword evidence="1" id="KW-0418">Kinase</keyword>
<dbReference type="AlphaFoldDB" id="A0A084IP63"/>
<evidence type="ECO:0000313" key="1">
    <source>
        <dbReference type="EMBL" id="KEZ78497.1"/>
    </source>
</evidence>
<protein>
    <submittedName>
        <fullName evidence="1">Diacylglycerol kinase catalytic region</fullName>
    </submittedName>
</protein>
<keyword evidence="1" id="KW-0808">Transferase</keyword>
<dbReference type="PATRIC" id="fig|1304275.5.peg.958"/>
<keyword evidence="2" id="KW-1185">Reference proteome</keyword>